<dbReference type="Proteomes" id="UP001597493">
    <property type="component" value="Unassembled WGS sequence"/>
</dbReference>
<proteinExistence type="predicted"/>
<dbReference type="NCBIfam" id="NF010181">
    <property type="entry name" value="PRK13660.1"/>
    <property type="match status" value="1"/>
</dbReference>
<reference evidence="2" key="1">
    <citation type="journal article" date="2019" name="Int. J. Syst. Evol. Microbiol.">
        <title>The Global Catalogue of Microorganisms (GCM) 10K type strain sequencing project: providing services to taxonomists for standard genome sequencing and annotation.</title>
        <authorList>
            <consortium name="The Broad Institute Genomics Platform"/>
            <consortium name="The Broad Institute Genome Sequencing Center for Infectious Disease"/>
            <person name="Wu L."/>
            <person name="Ma J."/>
        </authorList>
    </citation>
    <scope>NUCLEOTIDE SEQUENCE [LARGE SCALE GENOMIC DNA]</scope>
    <source>
        <strain evidence="2">TISTR 1827</strain>
    </source>
</reference>
<dbReference type="RefSeq" id="WP_379270504.1">
    <property type="nucleotide sequence ID" value="NZ_JBHUGT010000015.1"/>
</dbReference>
<dbReference type="SUPFAM" id="SSF102405">
    <property type="entry name" value="MCP/YpsA-like"/>
    <property type="match status" value="1"/>
</dbReference>
<dbReference type="PANTHER" id="PTHR38440:SF1">
    <property type="entry name" value="UPF0398 PROTEIN SPR0331"/>
    <property type="match status" value="1"/>
</dbReference>
<dbReference type="PIRSF" id="PIRSF021290">
    <property type="entry name" value="DUF1273"/>
    <property type="match status" value="1"/>
</dbReference>
<dbReference type="Pfam" id="PF06908">
    <property type="entry name" value="YpsA"/>
    <property type="match status" value="1"/>
</dbReference>
<evidence type="ECO:0000313" key="2">
    <source>
        <dbReference type="Proteomes" id="UP001597493"/>
    </source>
</evidence>
<accession>A0ABW5QUR0</accession>
<gene>
    <name evidence="1" type="ORF">ACFSW5_06025</name>
</gene>
<dbReference type="InterPro" id="IPR010697">
    <property type="entry name" value="YspA"/>
</dbReference>
<dbReference type="PANTHER" id="PTHR38440">
    <property type="entry name" value="UPF0398 PROTEIN YPSA"/>
    <property type="match status" value="1"/>
</dbReference>
<dbReference type="Gene3D" id="3.40.50.450">
    <property type="match status" value="1"/>
</dbReference>
<evidence type="ECO:0000313" key="1">
    <source>
        <dbReference type="EMBL" id="MFD2659825.1"/>
    </source>
</evidence>
<sequence>MKNLLVTGYRAHELGIFDQKHKGIPIIKQAIEARLVPLVEEGLEWVITMGQYGVDLWACEVVIELKKRYPNLKLSILSAYLNPTANWKEEKQQYFREILQRVDYYGVVSNQPYSGVWQLRAREELLFRKTDGILLFYDEDSGEASPKFLKEKAWKKHVEEGYGYIGISAQDVQDLADEMQWNYGEDPELP</sequence>
<organism evidence="1 2">
    <name type="scientific">Paenibacillus thailandensis</name>
    <dbReference type="NCBI Taxonomy" id="393250"/>
    <lineage>
        <taxon>Bacteria</taxon>
        <taxon>Bacillati</taxon>
        <taxon>Bacillota</taxon>
        <taxon>Bacilli</taxon>
        <taxon>Bacillales</taxon>
        <taxon>Paenibacillaceae</taxon>
        <taxon>Paenibacillus</taxon>
    </lineage>
</organism>
<keyword evidence="2" id="KW-1185">Reference proteome</keyword>
<dbReference type="EMBL" id="JBHUMY010000006">
    <property type="protein sequence ID" value="MFD2659825.1"/>
    <property type="molecule type" value="Genomic_DNA"/>
</dbReference>
<name>A0ABW5QUR0_9BACL</name>
<protein>
    <submittedName>
        <fullName evidence="1">DUF1273 domain-containing protein</fullName>
    </submittedName>
</protein>
<comment type="caution">
    <text evidence="1">The sequence shown here is derived from an EMBL/GenBank/DDBJ whole genome shotgun (WGS) entry which is preliminary data.</text>
</comment>